<dbReference type="InterPro" id="IPR003593">
    <property type="entry name" value="AAA+_ATPase"/>
</dbReference>
<dbReference type="GO" id="GO:0005524">
    <property type="term" value="F:ATP binding"/>
    <property type="evidence" value="ECO:0007669"/>
    <property type="project" value="UniProtKB-KW"/>
</dbReference>
<dbReference type="Pfam" id="PF00005">
    <property type="entry name" value="ABC_tran"/>
    <property type="match status" value="1"/>
</dbReference>
<proteinExistence type="inferred from homology"/>
<keyword evidence="3" id="KW-0547">Nucleotide-binding</keyword>
<dbReference type="Gene3D" id="3.40.50.300">
    <property type="entry name" value="P-loop containing nucleotide triphosphate hydrolases"/>
    <property type="match status" value="1"/>
</dbReference>
<dbReference type="PROSITE" id="PS00211">
    <property type="entry name" value="ABC_TRANSPORTER_1"/>
    <property type="match status" value="1"/>
</dbReference>
<dbReference type="KEGG" id="pdm:ADU72_0951"/>
<name>A0A143AHC9_9LACO</name>
<dbReference type="SMART" id="SM00382">
    <property type="entry name" value="AAA"/>
    <property type="match status" value="1"/>
</dbReference>
<evidence type="ECO:0000256" key="1">
    <source>
        <dbReference type="ARBA" id="ARBA00005417"/>
    </source>
</evidence>
<evidence type="ECO:0000313" key="7">
    <source>
        <dbReference type="EMBL" id="AMV66892.1"/>
    </source>
</evidence>
<dbReference type="PANTHER" id="PTHR43335:SF4">
    <property type="entry name" value="ABC TRANSPORTER, ATP-BINDING PROTEIN"/>
    <property type="match status" value="1"/>
</dbReference>
<evidence type="ECO:0000313" key="9">
    <source>
        <dbReference type="Proteomes" id="UP000076405"/>
    </source>
</evidence>
<evidence type="ECO:0000256" key="3">
    <source>
        <dbReference type="ARBA" id="ARBA00022741"/>
    </source>
</evidence>
<dbReference type="EMBL" id="CP012275">
    <property type="protein sequence ID" value="AMV63213.1"/>
    <property type="molecule type" value="Genomic_DNA"/>
</dbReference>
<comment type="similarity">
    <text evidence="1">Belongs to the ABC transporter superfamily.</text>
</comment>
<evidence type="ECO:0000256" key="2">
    <source>
        <dbReference type="ARBA" id="ARBA00022448"/>
    </source>
</evidence>
<dbReference type="Proteomes" id="UP000076244">
    <property type="component" value="Chromosome"/>
</dbReference>
<evidence type="ECO:0000313" key="6">
    <source>
        <dbReference type="EMBL" id="AMV63213.1"/>
    </source>
</evidence>
<dbReference type="AlphaFoldDB" id="A0A143AHC9"/>
<dbReference type="EMBL" id="CP012288">
    <property type="protein sequence ID" value="AMV66892.1"/>
    <property type="molecule type" value="Genomic_DNA"/>
</dbReference>
<dbReference type="InterPro" id="IPR027417">
    <property type="entry name" value="P-loop_NTPase"/>
</dbReference>
<dbReference type="GO" id="GO:0016887">
    <property type="term" value="F:ATP hydrolysis activity"/>
    <property type="evidence" value="ECO:0007669"/>
    <property type="project" value="InterPro"/>
</dbReference>
<accession>A0A143AHC9</accession>
<dbReference type="RefSeq" id="WP_056986251.1">
    <property type="nucleotide sequence ID" value="NZ_BAAAXI010000157.1"/>
</dbReference>
<dbReference type="InterPro" id="IPR003439">
    <property type="entry name" value="ABC_transporter-like_ATP-bd"/>
</dbReference>
<dbReference type="OrthoDB" id="9804819at2"/>
<protein>
    <submittedName>
        <fullName evidence="6">ABC transporter, ATP-binding protein</fullName>
    </submittedName>
</protein>
<feature type="domain" description="ABC transporter" evidence="5">
    <location>
        <begin position="5"/>
        <end position="230"/>
    </location>
</feature>
<evidence type="ECO:0000259" key="5">
    <source>
        <dbReference type="PROSITE" id="PS50893"/>
    </source>
</evidence>
<reference evidence="8 9" key="1">
    <citation type="journal article" date="2016" name="PLoS ONE">
        <title>The Identification of Novel Diagnostic Marker Genes for the Detection of Beer Spoiling Pediococcus damnosus Strains Using the BlAst Diagnostic Gene findEr.</title>
        <authorList>
            <person name="Behr J."/>
            <person name="Geissler A.J."/>
            <person name="Schmid J."/>
            <person name="Zehe A."/>
            <person name="Vogel R.F."/>
        </authorList>
    </citation>
    <scope>NUCLEOTIDE SEQUENCE [LARGE SCALE GENOMIC DNA]</scope>
    <source>
        <strain evidence="6 9">TMW 2.1533</strain>
        <strain evidence="7 8">TMW 2.1535</strain>
    </source>
</reference>
<gene>
    <name evidence="6" type="ORF">ADU70_1743</name>
    <name evidence="7" type="ORF">ADU72_0951</name>
</gene>
<evidence type="ECO:0000256" key="4">
    <source>
        <dbReference type="ARBA" id="ARBA00022840"/>
    </source>
</evidence>
<evidence type="ECO:0000313" key="8">
    <source>
        <dbReference type="Proteomes" id="UP000076244"/>
    </source>
</evidence>
<sequence>MANILEVKHLDKSFGRKKVLHDINFTVQKGRIVGLVGPNGAGKSTIMKTVLGLTDFSKGEILVEGQKVTATKHASLEHVGALIEYPGIYPFLSGLDHLRLFATGDDQKQRIDEVVTELRMTKYIKRKAKSYSLGMKQKLGIALALVNHPHFIVLDEPMNGLDPESNKDLRNIITKLAQDGATILISSHILSELEKLVDDVLVIDKGRIVSQSSMQALMDQGKKYLVIKSADDEHAKQLLTKAGYTLGDGSEVQILADEGQKLMPILKLYVENDIEILDIQHQQSDLETSLLALLADDQLTE</sequence>
<keyword evidence="8" id="KW-1185">Reference proteome</keyword>
<keyword evidence="2" id="KW-0813">Transport</keyword>
<dbReference type="InterPro" id="IPR017871">
    <property type="entry name" value="ABC_transporter-like_CS"/>
</dbReference>
<dbReference type="PANTHER" id="PTHR43335">
    <property type="entry name" value="ABC TRANSPORTER, ATP-BINDING PROTEIN"/>
    <property type="match status" value="1"/>
</dbReference>
<keyword evidence="4 6" id="KW-0067">ATP-binding</keyword>
<organism evidence="6 9">
    <name type="scientific">Pediococcus damnosus</name>
    <dbReference type="NCBI Taxonomy" id="51663"/>
    <lineage>
        <taxon>Bacteria</taxon>
        <taxon>Bacillati</taxon>
        <taxon>Bacillota</taxon>
        <taxon>Bacilli</taxon>
        <taxon>Lactobacillales</taxon>
        <taxon>Lactobacillaceae</taxon>
        <taxon>Pediococcus</taxon>
    </lineage>
</organism>
<dbReference type="PROSITE" id="PS50893">
    <property type="entry name" value="ABC_TRANSPORTER_2"/>
    <property type="match status" value="1"/>
</dbReference>
<dbReference type="Proteomes" id="UP000076405">
    <property type="component" value="Chromosome"/>
</dbReference>
<dbReference type="SUPFAM" id="SSF52540">
    <property type="entry name" value="P-loop containing nucleoside triphosphate hydrolases"/>
    <property type="match status" value="1"/>
</dbReference>